<feature type="transmembrane region" description="Helical" evidence="1">
    <location>
        <begin position="135"/>
        <end position="153"/>
    </location>
</feature>
<feature type="transmembrane region" description="Helical" evidence="1">
    <location>
        <begin position="106"/>
        <end position="123"/>
    </location>
</feature>
<dbReference type="EMBL" id="SJPZ01000001">
    <property type="protein sequence ID" value="TWU67418.1"/>
    <property type="molecule type" value="Genomic_DNA"/>
</dbReference>
<feature type="transmembrane region" description="Helical" evidence="1">
    <location>
        <begin position="382"/>
        <end position="404"/>
    </location>
</feature>
<feature type="transmembrane region" description="Helical" evidence="1">
    <location>
        <begin position="12"/>
        <end position="37"/>
    </location>
</feature>
<protein>
    <recommendedName>
        <fullName evidence="4">Bacterial membrane protein YfhO</fullName>
    </recommendedName>
</protein>
<dbReference type="OrthoDB" id="231679at2"/>
<evidence type="ECO:0000313" key="2">
    <source>
        <dbReference type="EMBL" id="TWU67418.1"/>
    </source>
</evidence>
<reference evidence="2 3" key="1">
    <citation type="submission" date="2019-02" db="EMBL/GenBank/DDBJ databases">
        <title>Deep-cultivation of Planctomycetes and their phenomic and genomic characterization uncovers novel biology.</title>
        <authorList>
            <person name="Wiegand S."/>
            <person name="Jogler M."/>
            <person name="Boedeker C."/>
            <person name="Pinto D."/>
            <person name="Vollmers J."/>
            <person name="Rivas-Marin E."/>
            <person name="Kohn T."/>
            <person name="Peeters S.H."/>
            <person name="Heuer A."/>
            <person name="Rast P."/>
            <person name="Oberbeckmann S."/>
            <person name="Bunk B."/>
            <person name="Jeske O."/>
            <person name="Meyerdierks A."/>
            <person name="Storesund J.E."/>
            <person name="Kallscheuer N."/>
            <person name="Luecker S."/>
            <person name="Lage O.M."/>
            <person name="Pohl T."/>
            <person name="Merkel B.J."/>
            <person name="Hornburger P."/>
            <person name="Mueller R.-W."/>
            <person name="Bruemmer F."/>
            <person name="Labrenz M."/>
            <person name="Spormann A.M."/>
            <person name="Op Den Camp H."/>
            <person name="Overmann J."/>
            <person name="Amann R."/>
            <person name="Jetten M.S.M."/>
            <person name="Mascher T."/>
            <person name="Medema M.H."/>
            <person name="Devos D.P."/>
            <person name="Kaster A.-K."/>
            <person name="Ovreas L."/>
            <person name="Rohde M."/>
            <person name="Galperin M.Y."/>
            <person name="Jogler C."/>
        </authorList>
    </citation>
    <scope>NUCLEOTIDE SEQUENCE [LARGE SCALE GENOMIC DNA]</scope>
    <source>
        <strain evidence="2 3">V7</strain>
    </source>
</reference>
<dbReference type="Proteomes" id="UP000316476">
    <property type="component" value="Unassembled WGS sequence"/>
</dbReference>
<organism evidence="2 3">
    <name type="scientific">Crateriforma conspicua</name>
    <dbReference type="NCBI Taxonomy" id="2527996"/>
    <lineage>
        <taxon>Bacteria</taxon>
        <taxon>Pseudomonadati</taxon>
        <taxon>Planctomycetota</taxon>
        <taxon>Planctomycetia</taxon>
        <taxon>Planctomycetales</taxon>
        <taxon>Planctomycetaceae</taxon>
        <taxon>Crateriforma</taxon>
    </lineage>
</organism>
<evidence type="ECO:0000256" key="1">
    <source>
        <dbReference type="SAM" id="Phobius"/>
    </source>
</evidence>
<keyword evidence="1" id="KW-1133">Transmembrane helix</keyword>
<feature type="transmembrane region" description="Helical" evidence="1">
    <location>
        <begin position="441"/>
        <end position="460"/>
    </location>
</feature>
<feature type="transmembrane region" description="Helical" evidence="1">
    <location>
        <begin position="480"/>
        <end position="500"/>
    </location>
</feature>
<comment type="caution">
    <text evidence="2">The sequence shown here is derived from an EMBL/GenBank/DDBJ whole genome shotgun (WGS) entry which is preliminary data.</text>
</comment>
<proteinExistence type="predicted"/>
<accession>A0A5C6G198</accession>
<feature type="transmembrane region" description="Helical" evidence="1">
    <location>
        <begin position="211"/>
        <end position="229"/>
    </location>
</feature>
<dbReference type="AlphaFoldDB" id="A0A5C6G198"/>
<evidence type="ECO:0000313" key="3">
    <source>
        <dbReference type="Proteomes" id="UP000316476"/>
    </source>
</evidence>
<evidence type="ECO:0008006" key="4">
    <source>
        <dbReference type="Google" id="ProtNLM"/>
    </source>
</evidence>
<keyword evidence="1" id="KW-0812">Transmembrane</keyword>
<name>A0A5C6G198_9PLAN</name>
<gene>
    <name evidence="2" type="ORF">V7x_29920</name>
</gene>
<dbReference type="RefSeq" id="WP_146413833.1">
    <property type="nucleotide sequence ID" value="NZ_SJPZ01000001.1"/>
</dbReference>
<feature type="transmembrane region" description="Helical" evidence="1">
    <location>
        <begin position="250"/>
        <end position="268"/>
    </location>
</feature>
<keyword evidence="1" id="KW-0472">Membrane</keyword>
<feature type="transmembrane region" description="Helical" evidence="1">
    <location>
        <begin position="878"/>
        <end position="902"/>
    </location>
</feature>
<feature type="transmembrane region" description="Helical" evidence="1">
    <location>
        <begin position="349"/>
        <end position="370"/>
    </location>
</feature>
<feature type="transmembrane region" description="Helical" evidence="1">
    <location>
        <begin position="557"/>
        <end position="580"/>
    </location>
</feature>
<sequence length="914" mass="99798">MRSTVPIGERLAGRLCSVSCSVWFVVAVLVIVASPVLSGVQRFAFRDVSFFYTPLYDYLARQTATGTLPLWNPLDQTGIPVVGESTTALFYPIRALIYALPLDADVAMSWYIVVHWVLAAVAMRDVAIGLSRRRSVATACGIIYAFSGCVMPLAVNPPFLVSAAWLPWAITPMVVSRSGATTWLGRRFRGGDGWWASVAMAMMVLGGDPQTALHVGLIAVAVTLARWVGFAKSSGKRNGDSPRWRRSPSAWIVAVPCLAAALSAPQIAGSMAWVRQSERAGQQIRDELADAPETGAWWVPPKVGSRRYQSYQFSVAPWHITELFVPVASGRLLPQYQRISHLVPGDGQVWTPSLYTSAALVVGLAVWCGGRRKRRVWREAGLWWGIAGVCLWASMGWFGVVWAVQNVLGFPAGVDSAIGGPYWWLYQFIPGYDAFRYPAKWLPVFAFASTAALAVASRLLDRRDLASGSGAWTTPLRAAVVTAFCIAGVSMIGAVGLWLAGDGLVDWLGAGAASIRDEYWGPLDVAAALGELRWRCVHAALAFGGLGLCLRYQRHDSAAWTIGILAVITLDVSIAAIGTVPTLNRSAEQQVLEEWTKSSAIDPVDEVAGGRWLRTRQQTGWPSAWRSTSNDGRLLEVEASQRMGWFGRWHLADSSAVLNSMTSIRSRAMGDFWRSANRITASMTAAEAEAFWRSVRRWLGIRGRVHQTQSFQRLTIDGRTLRVADVGFLPEPGLENTKATDDGSFQWSTAALVGGKVSMDDVLNRVWKSEGRPIPVIQTGDENLASVLPQRPVKASVEVRVAVDGDSASLINVECDRPILLIRPVLQDGGWVASVTTDDATGEQAIRTTPVVPVDRLKQGVVLPAGRHLVRWEYRPAWFWPSMAIAALAWTALAIGILWGWFRSAAVVTRPIRQ</sequence>